<dbReference type="PANTHER" id="PTHR43191:SF12">
    <property type="entry name" value="RRNA METHYLASE"/>
    <property type="match status" value="1"/>
</dbReference>
<keyword evidence="1 4" id="KW-0489">Methyltransferase</keyword>
<dbReference type="GO" id="GO:0008173">
    <property type="term" value="F:RNA methyltransferase activity"/>
    <property type="evidence" value="ECO:0007669"/>
    <property type="project" value="InterPro"/>
</dbReference>
<dbReference type="InterPro" id="IPR051259">
    <property type="entry name" value="rRNA_Methyltransferase"/>
</dbReference>
<evidence type="ECO:0000256" key="1">
    <source>
        <dbReference type="ARBA" id="ARBA00022603"/>
    </source>
</evidence>
<dbReference type="Pfam" id="PF00588">
    <property type="entry name" value="SpoU_methylase"/>
    <property type="match status" value="1"/>
</dbReference>
<gene>
    <name evidence="4" type="ORF">SAMN02745178_01540</name>
</gene>
<dbReference type="InterPro" id="IPR029026">
    <property type="entry name" value="tRNA_m1G_MTases_N"/>
</dbReference>
<dbReference type="SUPFAM" id="SSF75217">
    <property type="entry name" value="alpha/beta knot"/>
    <property type="match status" value="1"/>
</dbReference>
<name>A0A1T4X8D6_9FIRM</name>
<dbReference type="GO" id="GO:0006396">
    <property type="term" value="P:RNA processing"/>
    <property type="evidence" value="ECO:0007669"/>
    <property type="project" value="InterPro"/>
</dbReference>
<evidence type="ECO:0000256" key="2">
    <source>
        <dbReference type="ARBA" id="ARBA00022679"/>
    </source>
</evidence>
<evidence type="ECO:0000259" key="3">
    <source>
        <dbReference type="Pfam" id="PF00588"/>
    </source>
</evidence>
<dbReference type="PANTHER" id="PTHR43191">
    <property type="entry name" value="RRNA METHYLTRANSFERASE 3"/>
    <property type="match status" value="1"/>
</dbReference>
<evidence type="ECO:0000313" key="5">
    <source>
        <dbReference type="Proteomes" id="UP000190286"/>
    </source>
</evidence>
<dbReference type="EMBL" id="FUYF01000007">
    <property type="protein sequence ID" value="SKA85687.1"/>
    <property type="molecule type" value="Genomic_DNA"/>
</dbReference>
<dbReference type="AlphaFoldDB" id="A0A1T4X8D6"/>
<accession>A0A1T4X8D6</accession>
<dbReference type="InterPro" id="IPR029064">
    <property type="entry name" value="Ribosomal_eL30-like_sf"/>
</dbReference>
<feature type="domain" description="tRNA/rRNA methyltransferase SpoU type" evidence="3">
    <location>
        <begin position="135"/>
        <end position="281"/>
    </location>
</feature>
<dbReference type="InterPro" id="IPR001537">
    <property type="entry name" value="SpoU_MeTrfase"/>
</dbReference>
<evidence type="ECO:0000313" key="4">
    <source>
        <dbReference type="EMBL" id="SKA85687.1"/>
    </source>
</evidence>
<dbReference type="CDD" id="cd18095">
    <property type="entry name" value="SpoU-like_rRNA-MTase"/>
    <property type="match status" value="1"/>
</dbReference>
<reference evidence="4 5" key="1">
    <citation type="submission" date="2017-02" db="EMBL/GenBank/DDBJ databases">
        <authorList>
            <person name="Peterson S.W."/>
        </authorList>
    </citation>
    <scope>NUCLEOTIDE SEQUENCE [LARGE SCALE GENOMIC DNA]</scope>
    <source>
        <strain evidence="4 5">ATCC 27749</strain>
    </source>
</reference>
<dbReference type="Proteomes" id="UP000190286">
    <property type="component" value="Unassembled WGS sequence"/>
</dbReference>
<keyword evidence="5" id="KW-1185">Reference proteome</keyword>
<sequence>MPGPYTATRKNENMNIIEITDLSAPELAPYTRLTEAQLRNKLEPEKGIFIAESPKVIGTALDAGCEPLSFLMERRQIDGPAAGVLARCPDAAVYTADRSVLQALTGYALTRGVLCAMRRPQPRSVEALCRDARRVAVLEGIVDSTNIGAIFRGAAALGMDAVLLSPSCCDPLCRRAVRVSMGTVFQVPWATLGDSPADWPEAGMAHLHALGFKTAAMALDSRAVSIDDPALRAEPRLAIVLGTEGDGLARTTIAHCDYTVMIPMQHGVDSLNVAAAGAVAFWELRAR</sequence>
<keyword evidence="2" id="KW-0808">Transferase</keyword>
<dbReference type="SUPFAM" id="SSF55315">
    <property type="entry name" value="L30e-like"/>
    <property type="match status" value="1"/>
</dbReference>
<dbReference type="STRING" id="745368.SAMN02745178_01540"/>
<protein>
    <submittedName>
        <fullName evidence="4">tRNA G18 (Ribose-2'-O)-methylase SpoU</fullName>
    </submittedName>
</protein>
<dbReference type="Gene3D" id="3.40.1280.10">
    <property type="match status" value="1"/>
</dbReference>
<dbReference type="Gene3D" id="3.30.1330.30">
    <property type="match status" value="1"/>
</dbReference>
<dbReference type="GO" id="GO:0032259">
    <property type="term" value="P:methylation"/>
    <property type="evidence" value="ECO:0007669"/>
    <property type="project" value="UniProtKB-KW"/>
</dbReference>
<dbReference type="GO" id="GO:0003723">
    <property type="term" value="F:RNA binding"/>
    <property type="evidence" value="ECO:0007669"/>
    <property type="project" value="InterPro"/>
</dbReference>
<dbReference type="InterPro" id="IPR029028">
    <property type="entry name" value="Alpha/beta_knot_MTases"/>
</dbReference>
<proteinExistence type="predicted"/>
<organism evidence="4 5">
    <name type="scientific">Gemmiger formicilis</name>
    <dbReference type="NCBI Taxonomy" id="745368"/>
    <lineage>
        <taxon>Bacteria</taxon>
        <taxon>Bacillati</taxon>
        <taxon>Bacillota</taxon>
        <taxon>Clostridia</taxon>
        <taxon>Eubacteriales</taxon>
        <taxon>Gemmiger</taxon>
    </lineage>
</organism>